<accession>W7TCL9</accession>
<evidence type="ECO:0000259" key="10">
    <source>
        <dbReference type="SMART" id="SM00478"/>
    </source>
</evidence>
<sequence length="374" mass="41272">MRFTTLNLVKFGGATICTINMFRSSLAFSPKIHVETRHVAPTLPIKPWPTRWHQSLRKERRQRWFSSRGIALLSVEAAAEEESLAATTAVPSEDAAPVARGKKKNTLPDIAPCSTGHEGKKSGGAKSPRSKKAALPPFIPNPRWRDQLEIIREMRKDATAPVDLFGCSELGRRKATSPEHMRFQTLISSMLSSQTTDLVNEKAMGRLFDACGITIEGLEALGEEGIVQAIKPVSFYTAKAGNILKVCAILKTQYTGDIPRTFEELMQLPGVGPKMATLVCAYGWGEIVGICVDTHVHRISNRLGWANTWNFKNHKAQNPEKTRKLLESWMPKEHWKEVNPLLVGLGQQTCRAIAPKCGDCKLAAVCPSYSASAE</sequence>
<dbReference type="GO" id="GO:0005739">
    <property type="term" value="C:mitochondrion"/>
    <property type="evidence" value="ECO:0007669"/>
    <property type="project" value="UniProtKB-SubCell"/>
</dbReference>
<feature type="region of interest" description="Disordered" evidence="9">
    <location>
        <begin position="88"/>
        <end position="138"/>
    </location>
</feature>
<keyword evidence="8" id="KW-0496">Mitochondrion</keyword>
<evidence type="ECO:0000256" key="3">
    <source>
        <dbReference type="ARBA" id="ARBA00022801"/>
    </source>
</evidence>
<dbReference type="InterPro" id="IPR011257">
    <property type="entry name" value="DNA_glycosylase"/>
</dbReference>
<dbReference type="Gene3D" id="1.10.340.30">
    <property type="entry name" value="Hypothetical protein, domain 2"/>
    <property type="match status" value="1"/>
</dbReference>
<dbReference type="EC" id="3.2.2.-" evidence="8"/>
<keyword evidence="4 8" id="KW-0234">DNA repair</keyword>
<evidence type="ECO:0000256" key="5">
    <source>
        <dbReference type="ARBA" id="ARBA00023239"/>
    </source>
</evidence>
<dbReference type="SUPFAM" id="SSF48150">
    <property type="entry name" value="DNA-glycosylase"/>
    <property type="match status" value="1"/>
</dbReference>
<evidence type="ECO:0000256" key="6">
    <source>
        <dbReference type="ARBA" id="ARBA00023295"/>
    </source>
</evidence>
<dbReference type="PANTHER" id="PTHR43286:SF1">
    <property type="entry name" value="ENDONUCLEASE III-LIKE PROTEIN 1"/>
    <property type="match status" value="1"/>
</dbReference>
<dbReference type="Gene3D" id="1.10.1670.10">
    <property type="entry name" value="Helix-hairpin-Helix base-excision DNA repair enzymes (C-terminal)"/>
    <property type="match status" value="1"/>
</dbReference>
<dbReference type="EC" id="4.2.99.18" evidence="8"/>
<evidence type="ECO:0000256" key="1">
    <source>
        <dbReference type="ARBA" id="ARBA00008343"/>
    </source>
</evidence>
<comment type="caution">
    <text evidence="8">Lacks conserved residue(s) required for the propagation of feature annotation.</text>
</comment>
<comment type="catalytic activity">
    <reaction evidence="7 8">
        <text>2'-deoxyribonucleotide-(2'-deoxyribose 5'-phosphate)-2'-deoxyribonucleotide-DNA = a 3'-end 2'-deoxyribonucleotide-(2,3-dehydro-2,3-deoxyribose 5'-phosphate)-DNA + a 5'-end 5'-phospho-2'-deoxyribonucleoside-DNA + H(+)</text>
        <dbReference type="Rhea" id="RHEA:66592"/>
        <dbReference type="Rhea" id="RHEA-COMP:13180"/>
        <dbReference type="Rhea" id="RHEA-COMP:16897"/>
        <dbReference type="Rhea" id="RHEA-COMP:17067"/>
        <dbReference type="ChEBI" id="CHEBI:15378"/>
        <dbReference type="ChEBI" id="CHEBI:136412"/>
        <dbReference type="ChEBI" id="CHEBI:157695"/>
        <dbReference type="ChEBI" id="CHEBI:167181"/>
        <dbReference type="EC" id="4.2.99.18"/>
    </reaction>
</comment>
<keyword evidence="11" id="KW-0255">Endonuclease</keyword>
<dbReference type="GO" id="GO:0003677">
    <property type="term" value="F:DNA binding"/>
    <property type="evidence" value="ECO:0007669"/>
    <property type="project" value="UniProtKB-UniRule"/>
</dbReference>
<dbReference type="InterPro" id="IPR030841">
    <property type="entry name" value="NTH1"/>
</dbReference>
<feature type="domain" description="HhH-GPD" evidence="10">
    <location>
        <begin position="191"/>
        <end position="348"/>
    </location>
</feature>
<dbReference type="GO" id="GO:0000703">
    <property type="term" value="F:oxidized pyrimidine nucleobase lesion DNA N-glycosylase activity"/>
    <property type="evidence" value="ECO:0007669"/>
    <property type="project" value="UniProtKB-UniRule"/>
</dbReference>
<protein>
    <recommendedName>
        <fullName evidence="8">Endonuclease III homolog</fullName>
        <ecNumber evidence="8">3.2.2.-</ecNumber>
        <ecNumber evidence="8">4.2.99.18</ecNumber>
    </recommendedName>
    <alternativeName>
        <fullName evidence="8">Bifunctional DNA N-glycosylase/DNA-(apurinic or apyrimidinic site) lyase</fullName>
        <shortName evidence="8">DNA glycosylase/AP lyase</shortName>
    </alternativeName>
</protein>
<dbReference type="PANTHER" id="PTHR43286">
    <property type="entry name" value="ENDONUCLEASE III-LIKE PROTEIN 1"/>
    <property type="match status" value="1"/>
</dbReference>
<evidence type="ECO:0000256" key="9">
    <source>
        <dbReference type="SAM" id="MobiDB-lite"/>
    </source>
</evidence>
<keyword evidence="6 8" id="KW-0326">Glycosidase</keyword>
<dbReference type="CDD" id="cd00056">
    <property type="entry name" value="ENDO3c"/>
    <property type="match status" value="1"/>
</dbReference>
<dbReference type="GO" id="GO:0006289">
    <property type="term" value="P:nucleotide-excision repair"/>
    <property type="evidence" value="ECO:0007669"/>
    <property type="project" value="TreeGrafter"/>
</dbReference>
<dbReference type="Proteomes" id="UP000019335">
    <property type="component" value="Chromosome 15"/>
</dbReference>
<comment type="caution">
    <text evidence="11">The sequence shown here is derived from an EMBL/GenBank/DDBJ whole genome shotgun (WGS) entry which is preliminary data.</text>
</comment>
<dbReference type="InterPro" id="IPR000445">
    <property type="entry name" value="HhH_motif"/>
</dbReference>
<organism evidence="11 12">
    <name type="scientific">Nannochloropsis gaditana</name>
    <dbReference type="NCBI Taxonomy" id="72520"/>
    <lineage>
        <taxon>Eukaryota</taxon>
        <taxon>Sar</taxon>
        <taxon>Stramenopiles</taxon>
        <taxon>Ochrophyta</taxon>
        <taxon>Eustigmatophyceae</taxon>
        <taxon>Eustigmatales</taxon>
        <taxon>Monodopsidaceae</taxon>
        <taxon>Nannochloropsis</taxon>
    </lineage>
</organism>
<evidence type="ECO:0000313" key="12">
    <source>
        <dbReference type="Proteomes" id="UP000019335"/>
    </source>
</evidence>
<dbReference type="Pfam" id="PF00633">
    <property type="entry name" value="HHH"/>
    <property type="match status" value="1"/>
</dbReference>
<keyword evidence="12" id="KW-1185">Reference proteome</keyword>
<reference evidence="11 12" key="1">
    <citation type="journal article" date="2014" name="Mol. Plant">
        <title>Chromosome Scale Genome Assembly and Transcriptome Profiling of Nannochloropsis gaditana in Nitrogen Depletion.</title>
        <authorList>
            <person name="Corteggiani Carpinelli E."/>
            <person name="Telatin A."/>
            <person name="Vitulo N."/>
            <person name="Forcato C."/>
            <person name="D'Angelo M."/>
            <person name="Schiavon R."/>
            <person name="Vezzi A."/>
            <person name="Giacometti G.M."/>
            <person name="Morosinotto T."/>
            <person name="Valle G."/>
        </authorList>
    </citation>
    <scope>NUCLEOTIDE SEQUENCE [LARGE SCALE GENOMIC DNA]</scope>
    <source>
        <strain evidence="11 12">B-31</strain>
    </source>
</reference>
<dbReference type="GO" id="GO:0005634">
    <property type="term" value="C:nucleus"/>
    <property type="evidence" value="ECO:0007669"/>
    <property type="project" value="UniProtKB-SubCell"/>
</dbReference>
<evidence type="ECO:0000256" key="8">
    <source>
        <dbReference type="HAMAP-Rule" id="MF_03183"/>
    </source>
</evidence>
<dbReference type="AlphaFoldDB" id="W7TCL9"/>
<keyword evidence="5 8" id="KW-0456">Lyase</keyword>
<dbReference type="OrthoDB" id="2099276at2759"/>
<dbReference type="PROSITE" id="PS01155">
    <property type="entry name" value="ENDONUCLEASE_III_2"/>
    <property type="match status" value="1"/>
</dbReference>
<dbReference type="Pfam" id="PF00730">
    <property type="entry name" value="HhH-GPD"/>
    <property type="match status" value="1"/>
</dbReference>
<evidence type="ECO:0000256" key="7">
    <source>
        <dbReference type="ARBA" id="ARBA00044632"/>
    </source>
</evidence>
<comment type="similarity">
    <text evidence="1 8">Belongs to the Nth/MutY family.</text>
</comment>
<name>W7TCL9_9STRA</name>
<keyword evidence="3 8" id="KW-0378">Hydrolase</keyword>
<dbReference type="HAMAP" id="MF_03183">
    <property type="entry name" value="Endonuclease_III_Nth"/>
    <property type="match status" value="1"/>
</dbReference>
<gene>
    <name evidence="8" type="primary">NTH1</name>
    <name evidence="11" type="ORF">Naga_100027g15</name>
</gene>
<comment type="subcellular location">
    <subcellularLocation>
        <location evidence="8">Nucleus</location>
    </subcellularLocation>
    <subcellularLocation>
        <location evidence="8">Mitochondrion</location>
    </subcellularLocation>
</comment>
<proteinExistence type="inferred from homology"/>
<keyword evidence="2 8" id="KW-0227">DNA damage</keyword>
<comment type="function">
    <text evidence="8">Bifunctional DNA N-glycosylase with associated apurinic/apyrimidinic (AP) lyase function that catalyzes the first step in base excision repair (BER), the primary repair pathway for the repair of oxidative DNA damage. The DNA N-glycosylase activity releases the damaged DNA base from DNA by cleaving the N-glycosidic bond, leaving an AP site. The AP lyase activity cleaves the phosphodiester bond 3' to the AP site by a beta-elimination. Primarily recognizes and repairs oxidative base damage of pyrimidines.</text>
</comment>
<dbReference type="InterPro" id="IPR004036">
    <property type="entry name" value="Endonuclease-III-like_CS2"/>
</dbReference>
<dbReference type="InterPro" id="IPR003265">
    <property type="entry name" value="HhH-GPD_domain"/>
</dbReference>
<evidence type="ECO:0000313" key="11">
    <source>
        <dbReference type="EMBL" id="EWM23972.1"/>
    </source>
</evidence>
<dbReference type="GO" id="GO:0140078">
    <property type="term" value="F:class I DNA-(apurinic or apyrimidinic site) endonuclease activity"/>
    <property type="evidence" value="ECO:0007669"/>
    <property type="project" value="UniProtKB-EC"/>
</dbReference>
<evidence type="ECO:0000256" key="2">
    <source>
        <dbReference type="ARBA" id="ARBA00022763"/>
    </source>
</evidence>
<keyword evidence="8" id="KW-0539">Nucleus</keyword>
<evidence type="ECO:0000256" key="4">
    <source>
        <dbReference type="ARBA" id="ARBA00023204"/>
    </source>
</evidence>
<dbReference type="FunFam" id="1.10.340.30:FF:000001">
    <property type="entry name" value="Endonuclease III"/>
    <property type="match status" value="1"/>
</dbReference>
<keyword evidence="11" id="KW-0540">Nuclease</keyword>
<dbReference type="InterPro" id="IPR023170">
    <property type="entry name" value="HhH_base_excis_C"/>
</dbReference>
<dbReference type="SMART" id="SM00478">
    <property type="entry name" value="ENDO3c"/>
    <property type="match status" value="1"/>
</dbReference>
<dbReference type="EMBL" id="AZIL01001411">
    <property type="protein sequence ID" value="EWM23972.1"/>
    <property type="molecule type" value="Genomic_DNA"/>
</dbReference>
<dbReference type="GO" id="GO:0006285">
    <property type="term" value="P:base-excision repair, AP site formation"/>
    <property type="evidence" value="ECO:0007669"/>
    <property type="project" value="UniProtKB-UniRule"/>
</dbReference>